<sequence length="54" mass="5870">EIIRILSTPYQSHGLFRLLLGFLKGGLGHLLGHVSMLGLSKEPFNSIQLLSPGL</sequence>
<accession>A0AAD7ZDY2</accession>
<feature type="non-terminal residue" evidence="1">
    <location>
        <position position="54"/>
    </location>
</feature>
<organism evidence="1 2">
    <name type="scientific">Diploptera punctata</name>
    <name type="common">Pacific beetle cockroach</name>
    <dbReference type="NCBI Taxonomy" id="6984"/>
    <lineage>
        <taxon>Eukaryota</taxon>
        <taxon>Metazoa</taxon>
        <taxon>Ecdysozoa</taxon>
        <taxon>Arthropoda</taxon>
        <taxon>Hexapoda</taxon>
        <taxon>Insecta</taxon>
        <taxon>Pterygota</taxon>
        <taxon>Neoptera</taxon>
        <taxon>Polyneoptera</taxon>
        <taxon>Dictyoptera</taxon>
        <taxon>Blattodea</taxon>
        <taxon>Blaberoidea</taxon>
        <taxon>Blaberidae</taxon>
        <taxon>Diplopterinae</taxon>
        <taxon>Diploptera</taxon>
    </lineage>
</organism>
<comment type="caution">
    <text evidence="1">The sequence shown here is derived from an EMBL/GenBank/DDBJ whole genome shotgun (WGS) entry which is preliminary data.</text>
</comment>
<feature type="non-terminal residue" evidence="1">
    <location>
        <position position="1"/>
    </location>
</feature>
<evidence type="ECO:0000313" key="1">
    <source>
        <dbReference type="EMBL" id="KAJ9578402.1"/>
    </source>
</evidence>
<protein>
    <submittedName>
        <fullName evidence="1">Uncharacterized protein</fullName>
    </submittedName>
</protein>
<reference evidence="1" key="2">
    <citation type="submission" date="2023-05" db="EMBL/GenBank/DDBJ databases">
        <authorList>
            <person name="Fouks B."/>
        </authorList>
    </citation>
    <scope>NUCLEOTIDE SEQUENCE</scope>
    <source>
        <strain evidence="1">Stay&amp;Tobe</strain>
        <tissue evidence="1">Testes</tissue>
    </source>
</reference>
<gene>
    <name evidence="1" type="ORF">L9F63_005375</name>
</gene>
<proteinExistence type="predicted"/>
<dbReference type="Proteomes" id="UP001233999">
    <property type="component" value="Unassembled WGS sequence"/>
</dbReference>
<dbReference type="AlphaFoldDB" id="A0AAD7ZDY2"/>
<dbReference type="EMBL" id="JASPKZ010008882">
    <property type="protein sequence ID" value="KAJ9578402.1"/>
    <property type="molecule type" value="Genomic_DNA"/>
</dbReference>
<name>A0AAD7ZDY2_DIPPU</name>
<evidence type="ECO:0000313" key="2">
    <source>
        <dbReference type="Proteomes" id="UP001233999"/>
    </source>
</evidence>
<keyword evidence="2" id="KW-1185">Reference proteome</keyword>
<reference evidence="1" key="1">
    <citation type="journal article" date="2023" name="IScience">
        <title>Live-bearing cockroach genome reveals convergent evolutionary mechanisms linked to viviparity in insects and beyond.</title>
        <authorList>
            <person name="Fouks B."/>
            <person name="Harrison M.C."/>
            <person name="Mikhailova A.A."/>
            <person name="Marchal E."/>
            <person name="English S."/>
            <person name="Carruthers M."/>
            <person name="Jennings E.C."/>
            <person name="Chiamaka E.L."/>
            <person name="Frigard R.A."/>
            <person name="Pippel M."/>
            <person name="Attardo G.M."/>
            <person name="Benoit J.B."/>
            <person name="Bornberg-Bauer E."/>
            <person name="Tobe S.S."/>
        </authorList>
    </citation>
    <scope>NUCLEOTIDE SEQUENCE</scope>
    <source>
        <strain evidence="1">Stay&amp;Tobe</strain>
    </source>
</reference>